<evidence type="ECO:0000256" key="1">
    <source>
        <dbReference type="ARBA" id="ARBA00004651"/>
    </source>
</evidence>
<dbReference type="AlphaFoldDB" id="A0A1M5WSV0"/>
<dbReference type="PANTHER" id="PTHR33931">
    <property type="entry name" value="HOLIN-LIKE PROTEIN CIDA-RELATED"/>
    <property type="match status" value="1"/>
</dbReference>
<evidence type="ECO:0000313" key="7">
    <source>
        <dbReference type="EMBL" id="SHH90570.1"/>
    </source>
</evidence>
<evidence type="ECO:0000256" key="5">
    <source>
        <dbReference type="ARBA" id="ARBA00023136"/>
    </source>
</evidence>
<dbReference type="Pfam" id="PF03788">
    <property type="entry name" value="LrgA"/>
    <property type="match status" value="1"/>
</dbReference>
<keyword evidence="4 6" id="KW-1133">Transmembrane helix</keyword>
<dbReference type="Proteomes" id="UP000184447">
    <property type="component" value="Unassembled WGS sequence"/>
</dbReference>
<evidence type="ECO:0000256" key="6">
    <source>
        <dbReference type="SAM" id="Phobius"/>
    </source>
</evidence>
<gene>
    <name evidence="7" type="ORF">SAMN02745207_03087</name>
</gene>
<dbReference type="RefSeq" id="WP_073339383.1">
    <property type="nucleotide sequence ID" value="NZ_FQXM01000020.1"/>
</dbReference>
<evidence type="ECO:0000256" key="4">
    <source>
        <dbReference type="ARBA" id="ARBA00022989"/>
    </source>
</evidence>
<dbReference type="STRING" id="1121316.SAMN02745207_03087"/>
<evidence type="ECO:0000256" key="3">
    <source>
        <dbReference type="ARBA" id="ARBA00022692"/>
    </source>
</evidence>
<feature type="transmembrane region" description="Helical" evidence="6">
    <location>
        <begin position="59"/>
        <end position="80"/>
    </location>
</feature>
<sequence length="116" mass="12684">MKLLRQLGIILGIALLGELISKTLSLPIPGNVLGMVILLILLFLKIVKIEMIESLSNFLLGYLAFFFIPAAVGLIANLDLLKEQGIAILTICVISTIIAIVVTGLTIQFIKRWLKI</sequence>
<dbReference type="PANTHER" id="PTHR33931:SF2">
    <property type="entry name" value="HOLIN-LIKE PROTEIN CIDA"/>
    <property type="match status" value="1"/>
</dbReference>
<organism evidence="7 8">
    <name type="scientific">Clostridium grantii DSM 8605</name>
    <dbReference type="NCBI Taxonomy" id="1121316"/>
    <lineage>
        <taxon>Bacteria</taxon>
        <taxon>Bacillati</taxon>
        <taxon>Bacillota</taxon>
        <taxon>Clostridia</taxon>
        <taxon>Eubacteriales</taxon>
        <taxon>Clostridiaceae</taxon>
        <taxon>Clostridium</taxon>
    </lineage>
</organism>
<keyword evidence="2" id="KW-1003">Cell membrane</keyword>
<reference evidence="7 8" key="1">
    <citation type="submission" date="2016-11" db="EMBL/GenBank/DDBJ databases">
        <authorList>
            <person name="Jaros S."/>
            <person name="Januszkiewicz K."/>
            <person name="Wedrychowicz H."/>
        </authorList>
    </citation>
    <scope>NUCLEOTIDE SEQUENCE [LARGE SCALE GENOMIC DNA]</scope>
    <source>
        <strain evidence="7 8">DSM 8605</strain>
    </source>
</reference>
<keyword evidence="3 6" id="KW-0812">Transmembrane</keyword>
<comment type="subcellular location">
    <subcellularLocation>
        <location evidence="1">Cell membrane</location>
        <topology evidence="1">Multi-pass membrane protein</topology>
    </subcellularLocation>
</comment>
<evidence type="ECO:0000256" key="2">
    <source>
        <dbReference type="ARBA" id="ARBA00022475"/>
    </source>
</evidence>
<name>A0A1M5WSV0_9CLOT</name>
<feature type="transmembrane region" description="Helical" evidence="6">
    <location>
        <begin position="31"/>
        <end position="47"/>
    </location>
</feature>
<dbReference type="GO" id="GO:0005886">
    <property type="term" value="C:plasma membrane"/>
    <property type="evidence" value="ECO:0007669"/>
    <property type="project" value="UniProtKB-SubCell"/>
</dbReference>
<evidence type="ECO:0000313" key="8">
    <source>
        <dbReference type="Proteomes" id="UP000184447"/>
    </source>
</evidence>
<dbReference type="EMBL" id="FQXM01000020">
    <property type="protein sequence ID" value="SHH90570.1"/>
    <property type="molecule type" value="Genomic_DNA"/>
</dbReference>
<dbReference type="InterPro" id="IPR005538">
    <property type="entry name" value="LrgA/CidA"/>
</dbReference>
<dbReference type="OrthoDB" id="3176438at2"/>
<proteinExistence type="predicted"/>
<accession>A0A1M5WSV0</accession>
<protein>
    <submittedName>
        <fullName evidence="7">Holin-like protein</fullName>
    </submittedName>
</protein>
<keyword evidence="8" id="KW-1185">Reference proteome</keyword>
<keyword evidence="5 6" id="KW-0472">Membrane</keyword>
<feature type="transmembrane region" description="Helical" evidence="6">
    <location>
        <begin position="86"/>
        <end position="110"/>
    </location>
</feature>